<sequence length="145" mass="15723">MKKWRLIFFSLLIIGLLGGLSACGAKENSSSKTQPSVSSKVTVKKDTYSEVKNQTINNALRAYPTLADFNKAISYPALKSLQIDDNTRIIKLVNNGKAGGWVIVKKGTQPDATVSTDNDGSPVKANDSRGATVGEIRQAFKDYKK</sequence>
<dbReference type="KEGG" id="lact:D7I46_08030"/>
<feature type="compositionally biased region" description="Polar residues" evidence="1">
    <location>
        <begin position="110"/>
        <end position="119"/>
    </location>
</feature>
<keyword evidence="2" id="KW-0732">Signal</keyword>
<name>A0A387BEP5_9LACT</name>
<accession>A0A387BEP5</accession>
<evidence type="ECO:0000313" key="4">
    <source>
        <dbReference type="Proteomes" id="UP000269374"/>
    </source>
</evidence>
<protein>
    <submittedName>
        <fullName evidence="3">Uncharacterized protein</fullName>
    </submittedName>
</protein>
<organism evidence="3 4">
    <name type="scientific">Lactococcus allomyrinae</name>
    <dbReference type="NCBI Taxonomy" id="2419773"/>
    <lineage>
        <taxon>Bacteria</taxon>
        <taxon>Bacillati</taxon>
        <taxon>Bacillota</taxon>
        <taxon>Bacilli</taxon>
        <taxon>Lactobacillales</taxon>
        <taxon>Streptococcaceae</taxon>
        <taxon>Lactococcus</taxon>
    </lineage>
</organism>
<evidence type="ECO:0000256" key="1">
    <source>
        <dbReference type="SAM" id="MobiDB-lite"/>
    </source>
</evidence>
<feature type="signal peptide" evidence="2">
    <location>
        <begin position="1"/>
        <end position="25"/>
    </location>
</feature>
<feature type="chain" id="PRO_5017275780" evidence="2">
    <location>
        <begin position="26"/>
        <end position="145"/>
    </location>
</feature>
<dbReference type="EMBL" id="CP032627">
    <property type="protein sequence ID" value="AYG01038.1"/>
    <property type="molecule type" value="Genomic_DNA"/>
</dbReference>
<gene>
    <name evidence="3" type="ORF">D7I46_08030</name>
</gene>
<dbReference type="PROSITE" id="PS51257">
    <property type="entry name" value="PROKAR_LIPOPROTEIN"/>
    <property type="match status" value="1"/>
</dbReference>
<feature type="region of interest" description="Disordered" evidence="1">
    <location>
        <begin position="110"/>
        <end position="131"/>
    </location>
</feature>
<proteinExistence type="predicted"/>
<dbReference type="OrthoDB" id="9832366at2"/>
<evidence type="ECO:0000256" key="2">
    <source>
        <dbReference type="SAM" id="SignalP"/>
    </source>
</evidence>
<keyword evidence="4" id="KW-1185">Reference proteome</keyword>
<dbReference type="RefSeq" id="WP_120772421.1">
    <property type="nucleotide sequence ID" value="NZ_CP032627.1"/>
</dbReference>
<dbReference type="Proteomes" id="UP000269374">
    <property type="component" value="Chromosome"/>
</dbReference>
<reference evidence="3 4" key="1">
    <citation type="submission" date="2018-09" db="EMBL/GenBank/DDBJ databases">
        <title>Genome sequencing of strain 1JSPR-7.</title>
        <authorList>
            <person name="Heo J."/>
            <person name="Kim S.-J."/>
            <person name="Kwon S.-W."/>
        </authorList>
    </citation>
    <scope>NUCLEOTIDE SEQUENCE [LARGE SCALE GENOMIC DNA]</scope>
    <source>
        <strain evidence="3 4">1JSPR-7</strain>
    </source>
</reference>
<dbReference type="AlphaFoldDB" id="A0A387BEP5"/>
<evidence type="ECO:0000313" key="3">
    <source>
        <dbReference type="EMBL" id="AYG01038.1"/>
    </source>
</evidence>